<dbReference type="Proteomes" id="UP000593568">
    <property type="component" value="Unassembled WGS sequence"/>
</dbReference>
<keyword evidence="3" id="KW-1185">Reference proteome</keyword>
<feature type="compositionally biased region" description="Basic and acidic residues" evidence="1">
    <location>
        <begin position="10"/>
        <end position="21"/>
    </location>
</feature>
<sequence length="21" mass="2237">MGTSENVVAAKDDKETKNTKA</sequence>
<comment type="caution">
    <text evidence="2">The sequence shown here is derived from an EMBL/GenBank/DDBJ whole genome shotgun (WGS) entry which is preliminary data.</text>
</comment>
<dbReference type="EMBL" id="JABEZW010000002">
    <property type="protein sequence ID" value="MBA0760660.1"/>
    <property type="molecule type" value="Genomic_DNA"/>
</dbReference>
<dbReference type="AlphaFoldDB" id="A0A7J9DIT9"/>
<accession>A0A7J9DIT9</accession>
<evidence type="ECO:0000313" key="2">
    <source>
        <dbReference type="EMBL" id="MBA0760660.1"/>
    </source>
</evidence>
<gene>
    <name evidence="2" type="ORF">Gotri_023388</name>
</gene>
<evidence type="ECO:0000313" key="3">
    <source>
        <dbReference type="Proteomes" id="UP000593568"/>
    </source>
</evidence>
<proteinExistence type="predicted"/>
<protein>
    <submittedName>
        <fullName evidence="2">Uncharacterized protein</fullName>
    </submittedName>
</protein>
<reference evidence="2 3" key="1">
    <citation type="journal article" date="2019" name="Genome Biol. Evol.">
        <title>Insights into the evolution of the New World diploid cottons (Gossypium, subgenus Houzingenia) based on genome sequencing.</title>
        <authorList>
            <person name="Grover C.E."/>
            <person name="Arick M.A. 2nd"/>
            <person name="Thrash A."/>
            <person name="Conover J.L."/>
            <person name="Sanders W.S."/>
            <person name="Peterson D.G."/>
            <person name="Frelichowski J.E."/>
            <person name="Scheffler J.A."/>
            <person name="Scheffler B.E."/>
            <person name="Wendel J.F."/>
        </authorList>
    </citation>
    <scope>NUCLEOTIDE SEQUENCE [LARGE SCALE GENOMIC DNA]</scope>
    <source>
        <strain evidence="2">8</strain>
        <tissue evidence="2">Leaf</tissue>
    </source>
</reference>
<evidence type="ECO:0000256" key="1">
    <source>
        <dbReference type="SAM" id="MobiDB-lite"/>
    </source>
</evidence>
<organism evidence="2 3">
    <name type="scientific">Gossypium trilobum</name>
    <dbReference type="NCBI Taxonomy" id="34281"/>
    <lineage>
        <taxon>Eukaryota</taxon>
        <taxon>Viridiplantae</taxon>
        <taxon>Streptophyta</taxon>
        <taxon>Embryophyta</taxon>
        <taxon>Tracheophyta</taxon>
        <taxon>Spermatophyta</taxon>
        <taxon>Magnoliopsida</taxon>
        <taxon>eudicotyledons</taxon>
        <taxon>Gunneridae</taxon>
        <taxon>Pentapetalae</taxon>
        <taxon>rosids</taxon>
        <taxon>malvids</taxon>
        <taxon>Malvales</taxon>
        <taxon>Malvaceae</taxon>
        <taxon>Malvoideae</taxon>
        <taxon>Gossypium</taxon>
    </lineage>
</organism>
<feature type="region of interest" description="Disordered" evidence="1">
    <location>
        <begin position="1"/>
        <end position="21"/>
    </location>
</feature>
<name>A0A7J9DIT9_9ROSI</name>